<protein>
    <submittedName>
        <fullName evidence="7">LysR family transcriptional regulator</fullName>
    </submittedName>
</protein>
<keyword evidence="8" id="KW-1185">Reference proteome</keyword>
<keyword evidence="3" id="KW-0238">DNA-binding</keyword>
<dbReference type="GO" id="GO:0006351">
    <property type="term" value="P:DNA-templated transcription"/>
    <property type="evidence" value="ECO:0007669"/>
    <property type="project" value="TreeGrafter"/>
</dbReference>
<dbReference type="InterPro" id="IPR005119">
    <property type="entry name" value="LysR_subst-bd"/>
</dbReference>
<dbReference type="GO" id="GO:0043565">
    <property type="term" value="F:sequence-specific DNA binding"/>
    <property type="evidence" value="ECO:0007669"/>
    <property type="project" value="TreeGrafter"/>
</dbReference>
<name>A0A7G9RM38_9BURK</name>
<dbReference type="PANTHER" id="PTHR30537">
    <property type="entry name" value="HTH-TYPE TRANSCRIPTIONAL REGULATOR"/>
    <property type="match status" value="1"/>
</dbReference>
<keyword evidence="4" id="KW-0804">Transcription</keyword>
<dbReference type="EMBL" id="CP060714">
    <property type="protein sequence ID" value="QNN56663.1"/>
    <property type="molecule type" value="Genomic_DNA"/>
</dbReference>
<dbReference type="RefSeq" id="WP_187596929.1">
    <property type="nucleotide sequence ID" value="NZ_CP060714.1"/>
</dbReference>
<gene>
    <name evidence="7" type="ORF">H9K76_19405</name>
</gene>
<evidence type="ECO:0000313" key="7">
    <source>
        <dbReference type="EMBL" id="QNN56663.1"/>
    </source>
</evidence>
<evidence type="ECO:0000256" key="2">
    <source>
        <dbReference type="ARBA" id="ARBA00023015"/>
    </source>
</evidence>
<dbReference type="InterPro" id="IPR058163">
    <property type="entry name" value="LysR-type_TF_proteobact-type"/>
</dbReference>
<dbReference type="KEGG" id="drg:H9K76_19405"/>
<dbReference type="Pfam" id="PF03466">
    <property type="entry name" value="LysR_substrate"/>
    <property type="match status" value="1"/>
</dbReference>
<dbReference type="AlphaFoldDB" id="A0A7G9RM38"/>
<dbReference type="Pfam" id="PF00126">
    <property type="entry name" value="HTH_1"/>
    <property type="match status" value="1"/>
</dbReference>
<proteinExistence type="inferred from homology"/>
<evidence type="ECO:0000313" key="8">
    <source>
        <dbReference type="Proteomes" id="UP000515811"/>
    </source>
</evidence>
<evidence type="ECO:0000256" key="5">
    <source>
        <dbReference type="SAM" id="Coils"/>
    </source>
</evidence>
<keyword evidence="5" id="KW-0175">Coiled coil</keyword>
<feature type="coiled-coil region" evidence="5">
    <location>
        <begin position="64"/>
        <end position="91"/>
    </location>
</feature>
<dbReference type="PROSITE" id="PS50931">
    <property type="entry name" value="HTH_LYSR"/>
    <property type="match status" value="1"/>
</dbReference>
<dbReference type="Proteomes" id="UP000515811">
    <property type="component" value="Chromosome"/>
</dbReference>
<sequence length="307" mass="34150">MQNTDWDDLRVFLAVAREGALSAAARALGVNHSTVLRRLGALESRMDVRLFDRLPTGYAMTLAGESLRDRLRGVEEQIDTAQRQLSGLDLRLSGTIRITTTDTLLIGLLGPMLAEFRALHPGIQLQLVVNNSFLSLNKREADVAIRPSNTPPDYLIGRRAGRVQTAIYASKAYLKARPRHRKLAELDWVALDEGLSHLAQARWLRTHIPMERIVAQVDSLNGMTQLVRAGMGTGLLLCMLADGDRQLVQIEPPSEDLDTQVWVLTHPDLKDVARIKAFTDFIHARLAAHEMVLGTPRRVERGSAPRP</sequence>
<dbReference type="InterPro" id="IPR036390">
    <property type="entry name" value="WH_DNA-bd_sf"/>
</dbReference>
<keyword evidence="2" id="KW-0805">Transcription regulation</keyword>
<dbReference type="GO" id="GO:0003700">
    <property type="term" value="F:DNA-binding transcription factor activity"/>
    <property type="evidence" value="ECO:0007669"/>
    <property type="project" value="InterPro"/>
</dbReference>
<dbReference type="Gene3D" id="3.40.190.290">
    <property type="match status" value="1"/>
</dbReference>
<dbReference type="PANTHER" id="PTHR30537:SF3">
    <property type="entry name" value="TRANSCRIPTIONAL REGULATORY PROTEIN"/>
    <property type="match status" value="1"/>
</dbReference>
<accession>A0A7G9RM38</accession>
<comment type="similarity">
    <text evidence="1">Belongs to the LysR transcriptional regulatory family.</text>
</comment>
<dbReference type="InterPro" id="IPR036388">
    <property type="entry name" value="WH-like_DNA-bd_sf"/>
</dbReference>
<dbReference type="SUPFAM" id="SSF46785">
    <property type="entry name" value="Winged helix' DNA-binding domain"/>
    <property type="match status" value="1"/>
</dbReference>
<organism evidence="7 8">
    <name type="scientific">Diaphorobacter ruginosibacter</name>
    <dbReference type="NCBI Taxonomy" id="1715720"/>
    <lineage>
        <taxon>Bacteria</taxon>
        <taxon>Pseudomonadati</taxon>
        <taxon>Pseudomonadota</taxon>
        <taxon>Betaproteobacteria</taxon>
        <taxon>Burkholderiales</taxon>
        <taxon>Comamonadaceae</taxon>
        <taxon>Diaphorobacter</taxon>
    </lineage>
</organism>
<evidence type="ECO:0000259" key="6">
    <source>
        <dbReference type="PROSITE" id="PS50931"/>
    </source>
</evidence>
<dbReference type="SUPFAM" id="SSF53850">
    <property type="entry name" value="Periplasmic binding protein-like II"/>
    <property type="match status" value="1"/>
</dbReference>
<feature type="domain" description="HTH lysR-type" evidence="6">
    <location>
        <begin position="4"/>
        <end position="61"/>
    </location>
</feature>
<reference evidence="7 8" key="1">
    <citation type="submission" date="2020-08" db="EMBL/GenBank/DDBJ databases">
        <title>Genome sequence of Diaphorobacter ruginosibacter DSM 27467T.</title>
        <authorList>
            <person name="Hyun D.-W."/>
            <person name="Bae J.-W."/>
        </authorList>
    </citation>
    <scope>NUCLEOTIDE SEQUENCE [LARGE SCALE GENOMIC DNA]</scope>
    <source>
        <strain evidence="7 8">DSM 27467</strain>
    </source>
</reference>
<dbReference type="Gene3D" id="1.10.10.10">
    <property type="entry name" value="Winged helix-like DNA-binding domain superfamily/Winged helix DNA-binding domain"/>
    <property type="match status" value="1"/>
</dbReference>
<dbReference type="InterPro" id="IPR000847">
    <property type="entry name" value="LysR_HTH_N"/>
</dbReference>
<evidence type="ECO:0000256" key="3">
    <source>
        <dbReference type="ARBA" id="ARBA00023125"/>
    </source>
</evidence>
<evidence type="ECO:0000256" key="1">
    <source>
        <dbReference type="ARBA" id="ARBA00009437"/>
    </source>
</evidence>
<evidence type="ECO:0000256" key="4">
    <source>
        <dbReference type="ARBA" id="ARBA00023163"/>
    </source>
</evidence>